<gene>
    <name evidence="2" type="ORF">IWX90DRAFT_65344</name>
</gene>
<proteinExistence type="predicted"/>
<keyword evidence="1" id="KW-0472">Membrane</keyword>
<comment type="caution">
    <text evidence="2">The sequence shown here is derived from an EMBL/GenBank/DDBJ whole genome shotgun (WGS) entry which is preliminary data.</text>
</comment>
<reference evidence="2 3" key="1">
    <citation type="journal article" date="2022" name="G3 (Bethesda)">
        <title>Enemy or ally: a genomic approach to elucidate the lifestyle of Phyllosticta citrichinaensis.</title>
        <authorList>
            <person name="Buijs V.A."/>
            <person name="Groenewald J.Z."/>
            <person name="Haridas S."/>
            <person name="LaButti K.M."/>
            <person name="Lipzen A."/>
            <person name="Martin F.M."/>
            <person name="Barry K."/>
            <person name="Grigoriev I.V."/>
            <person name="Crous P.W."/>
            <person name="Seidl M.F."/>
        </authorList>
    </citation>
    <scope>NUCLEOTIDE SEQUENCE [LARGE SCALE GENOMIC DNA]</scope>
    <source>
        <strain evidence="2 3">CBS 129764</strain>
    </source>
</reference>
<name>A0ABR1XHL7_9PEZI</name>
<accession>A0ABR1XHL7</accession>
<dbReference type="EMBL" id="JBBWUH010000011">
    <property type="protein sequence ID" value="KAK8154772.1"/>
    <property type="molecule type" value="Genomic_DNA"/>
</dbReference>
<feature type="transmembrane region" description="Helical" evidence="1">
    <location>
        <begin position="169"/>
        <end position="186"/>
    </location>
</feature>
<keyword evidence="1" id="KW-0812">Transmembrane</keyword>
<evidence type="ECO:0000313" key="2">
    <source>
        <dbReference type="EMBL" id="KAK8154772.1"/>
    </source>
</evidence>
<evidence type="ECO:0000313" key="3">
    <source>
        <dbReference type="Proteomes" id="UP001456524"/>
    </source>
</evidence>
<protein>
    <submittedName>
        <fullName evidence="2">Uncharacterized protein</fullName>
    </submittedName>
</protein>
<evidence type="ECO:0000256" key="1">
    <source>
        <dbReference type="SAM" id="Phobius"/>
    </source>
</evidence>
<organism evidence="2 3">
    <name type="scientific">Phyllosticta citrichinensis</name>
    <dbReference type="NCBI Taxonomy" id="1130410"/>
    <lineage>
        <taxon>Eukaryota</taxon>
        <taxon>Fungi</taxon>
        <taxon>Dikarya</taxon>
        <taxon>Ascomycota</taxon>
        <taxon>Pezizomycotina</taxon>
        <taxon>Dothideomycetes</taxon>
        <taxon>Dothideomycetes incertae sedis</taxon>
        <taxon>Botryosphaeriales</taxon>
        <taxon>Phyllostictaceae</taxon>
        <taxon>Phyllosticta</taxon>
    </lineage>
</organism>
<keyword evidence="3" id="KW-1185">Reference proteome</keyword>
<feature type="transmembrane region" description="Helical" evidence="1">
    <location>
        <begin position="131"/>
        <end position="149"/>
    </location>
</feature>
<keyword evidence="1" id="KW-1133">Transmembrane helix</keyword>
<dbReference type="Proteomes" id="UP001456524">
    <property type="component" value="Unassembled WGS sequence"/>
</dbReference>
<sequence length="196" mass="22053">MLAWLDGRDGIALIHGSMGAMGVVVRYGWSGGSHCSESLPCRFLPLLPAPFTSHPPLSAFCFFLSLLVRCSQPLPAAPPLSYSRSHVEVEVFHLSRRDEEMERGERGTLYSIHTTTTHKLSSHCHTHTHTALSIVSLSLSSLLGIFRLICDRNWVLPRWKLKVVLNQKLLCFFEIVVFLLVYVLVWRPERDGVVAC</sequence>